<dbReference type="PROSITE" id="PS00197">
    <property type="entry name" value="2FE2S_FER_1"/>
    <property type="match status" value="1"/>
</dbReference>
<dbReference type="Gene3D" id="1.10.150.120">
    <property type="entry name" value="[2Fe-2S]-binding domain"/>
    <property type="match status" value="1"/>
</dbReference>
<keyword evidence="8" id="KW-1185">Reference proteome</keyword>
<evidence type="ECO:0000256" key="3">
    <source>
        <dbReference type="ARBA" id="ARBA00023002"/>
    </source>
</evidence>
<dbReference type="Proteomes" id="UP000482155">
    <property type="component" value="Unassembled WGS sequence"/>
</dbReference>
<dbReference type="FunFam" id="3.10.20.30:FF:000020">
    <property type="entry name" value="Xanthine dehydrogenase iron-sulfur subunit"/>
    <property type="match status" value="1"/>
</dbReference>
<dbReference type="InterPro" id="IPR036010">
    <property type="entry name" value="2Fe-2S_ferredoxin-like_sf"/>
</dbReference>
<evidence type="ECO:0000256" key="1">
    <source>
        <dbReference type="ARBA" id="ARBA00022714"/>
    </source>
</evidence>
<dbReference type="PANTHER" id="PTHR45331:SF1">
    <property type="entry name" value="ALDEHYDE OXIDOREDUCTASE IRON-SULFUR-BINDING SUBUNIT PAOA"/>
    <property type="match status" value="1"/>
</dbReference>
<dbReference type="GO" id="GO:0046872">
    <property type="term" value="F:metal ion binding"/>
    <property type="evidence" value="ECO:0007669"/>
    <property type="project" value="UniProtKB-KW"/>
</dbReference>
<evidence type="ECO:0000259" key="6">
    <source>
        <dbReference type="PROSITE" id="PS51085"/>
    </source>
</evidence>
<dbReference type="PANTHER" id="PTHR45331">
    <property type="entry name" value="OXIDOREDUCTASE, IRON-SULPHUR BINDING SUBUNIT-RELATED-RELATED"/>
    <property type="match status" value="1"/>
</dbReference>
<gene>
    <name evidence="7" type="ORF">G3574_13615</name>
</gene>
<dbReference type="CDD" id="cd00207">
    <property type="entry name" value="fer2"/>
    <property type="match status" value="1"/>
</dbReference>
<dbReference type="Gene3D" id="3.10.20.30">
    <property type="match status" value="1"/>
</dbReference>
<dbReference type="GO" id="GO:0051537">
    <property type="term" value="F:2 iron, 2 sulfur cluster binding"/>
    <property type="evidence" value="ECO:0007669"/>
    <property type="project" value="UniProtKB-KW"/>
</dbReference>
<dbReference type="PROSITE" id="PS51085">
    <property type="entry name" value="2FE2S_FER_2"/>
    <property type="match status" value="1"/>
</dbReference>
<evidence type="ECO:0000256" key="4">
    <source>
        <dbReference type="ARBA" id="ARBA00023004"/>
    </source>
</evidence>
<protein>
    <submittedName>
        <fullName evidence="7">2Fe-2S iron-sulfur cluster binding domain-containing protein</fullName>
    </submittedName>
</protein>
<accession>A0A6B3SUS6</accession>
<dbReference type="SUPFAM" id="SSF54292">
    <property type="entry name" value="2Fe-2S ferredoxin-like"/>
    <property type="match status" value="1"/>
</dbReference>
<evidence type="ECO:0000256" key="5">
    <source>
        <dbReference type="ARBA" id="ARBA00023014"/>
    </source>
</evidence>
<keyword evidence="5" id="KW-0411">Iron-sulfur</keyword>
<dbReference type="Pfam" id="PF00111">
    <property type="entry name" value="Fer2"/>
    <property type="match status" value="1"/>
</dbReference>
<organism evidence="7 8">
    <name type="scientific">Noviherbaspirillum galbum</name>
    <dbReference type="NCBI Taxonomy" id="2709383"/>
    <lineage>
        <taxon>Bacteria</taxon>
        <taxon>Pseudomonadati</taxon>
        <taxon>Pseudomonadota</taxon>
        <taxon>Betaproteobacteria</taxon>
        <taxon>Burkholderiales</taxon>
        <taxon>Oxalobacteraceae</taxon>
        <taxon>Noviherbaspirillum</taxon>
    </lineage>
</organism>
<dbReference type="InterPro" id="IPR006311">
    <property type="entry name" value="TAT_signal"/>
</dbReference>
<dbReference type="InterPro" id="IPR052914">
    <property type="entry name" value="Aldehyde_Oxdr_Iron-Sulfur"/>
</dbReference>
<dbReference type="SUPFAM" id="SSF47741">
    <property type="entry name" value="CO dehydrogenase ISP C-domain like"/>
    <property type="match status" value="1"/>
</dbReference>
<keyword evidence="2" id="KW-0479">Metal-binding</keyword>
<keyword evidence="4" id="KW-0408">Iron</keyword>
<name>A0A6B3SUS6_9BURK</name>
<dbReference type="InterPro" id="IPR006058">
    <property type="entry name" value="2Fe2S_fd_BS"/>
</dbReference>
<evidence type="ECO:0000256" key="2">
    <source>
        <dbReference type="ARBA" id="ARBA00022723"/>
    </source>
</evidence>
<dbReference type="GO" id="GO:0016903">
    <property type="term" value="F:oxidoreductase activity, acting on the aldehyde or oxo group of donors"/>
    <property type="evidence" value="ECO:0007669"/>
    <property type="project" value="TreeGrafter"/>
</dbReference>
<keyword evidence="1" id="KW-0001">2Fe-2S</keyword>
<comment type="caution">
    <text evidence="7">The sequence shown here is derived from an EMBL/GenBank/DDBJ whole genome shotgun (WGS) entry which is preliminary data.</text>
</comment>
<dbReference type="AlphaFoldDB" id="A0A6B3SUS6"/>
<dbReference type="RefSeq" id="WP_163964025.1">
    <property type="nucleotide sequence ID" value="NZ_JAAIVB010000045.1"/>
</dbReference>
<dbReference type="GO" id="GO:0042597">
    <property type="term" value="C:periplasmic space"/>
    <property type="evidence" value="ECO:0007669"/>
    <property type="project" value="TreeGrafter"/>
</dbReference>
<feature type="domain" description="2Fe-2S ferredoxin-type" evidence="6">
    <location>
        <begin position="55"/>
        <end position="131"/>
    </location>
</feature>
<evidence type="ECO:0000313" key="8">
    <source>
        <dbReference type="Proteomes" id="UP000482155"/>
    </source>
</evidence>
<keyword evidence="3" id="KW-0560">Oxidoreductase</keyword>
<dbReference type="PROSITE" id="PS51318">
    <property type="entry name" value="TAT"/>
    <property type="match status" value="1"/>
</dbReference>
<evidence type="ECO:0000313" key="7">
    <source>
        <dbReference type="EMBL" id="NEX62122.1"/>
    </source>
</evidence>
<dbReference type="EMBL" id="JAAIVB010000045">
    <property type="protein sequence ID" value="NEX62122.1"/>
    <property type="molecule type" value="Genomic_DNA"/>
</dbReference>
<dbReference type="Pfam" id="PF01799">
    <property type="entry name" value="Fer2_2"/>
    <property type="match status" value="1"/>
</dbReference>
<dbReference type="InterPro" id="IPR036884">
    <property type="entry name" value="2Fe-2S-bd_dom_sf"/>
</dbReference>
<sequence length="225" mass="23432">MSDDPNKKNALRLSRRHFLQSAGAMVGTSVLPAQAGAAAVVPPAVGNAAPAPSLERVTLQVNGAAHALMIEPRVTLLDALREHLGLMGTKKGCDRGQCGACTVLVNGRRINSCLTLAIMHEADRITTIEGIGQPGHLHPMQAAFIEHDGFQCGYCTPGQICSAVAMLDEAKRGDASAVTADVRKPGAALGADEIRERMSGNLCRCGAYANIVSAIADVDRKGGRG</sequence>
<reference evidence="7 8" key="1">
    <citation type="submission" date="2020-02" db="EMBL/GenBank/DDBJ databases">
        <authorList>
            <person name="Kim M.K."/>
        </authorList>
    </citation>
    <scope>NUCLEOTIDE SEQUENCE [LARGE SCALE GENOMIC DNA]</scope>
    <source>
        <strain evidence="7 8">17J57-3</strain>
    </source>
</reference>
<dbReference type="InterPro" id="IPR001041">
    <property type="entry name" value="2Fe-2S_ferredoxin-type"/>
</dbReference>
<dbReference type="InterPro" id="IPR012675">
    <property type="entry name" value="Beta-grasp_dom_sf"/>
</dbReference>
<proteinExistence type="predicted"/>
<dbReference type="InterPro" id="IPR002888">
    <property type="entry name" value="2Fe-2S-bd"/>
</dbReference>